<dbReference type="SUPFAM" id="SSF56091">
    <property type="entry name" value="DNA ligase/mRNA capping enzyme, catalytic domain"/>
    <property type="match status" value="1"/>
</dbReference>
<dbReference type="InterPro" id="IPR044119">
    <property type="entry name" value="Adenylation_LigC-like"/>
</dbReference>
<evidence type="ECO:0000256" key="2">
    <source>
        <dbReference type="ARBA" id="ARBA00022598"/>
    </source>
</evidence>
<dbReference type="AlphaFoldDB" id="A0A7W7M9W6"/>
<organism evidence="5 6">
    <name type="scientific">Actinoplanes octamycinicus</name>
    <dbReference type="NCBI Taxonomy" id="135948"/>
    <lineage>
        <taxon>Bacteria</taxon>
        <taxon>Bacillati</taxon>
        <taxon>Actinomycetota</taxon>
        <taxon>Actinomycetes</taxon>
        <taxon>Micromonosporales</taxon>
        <taxon>Micromonosporaceae</taxon>
        <taxon>Actinoplanes</taxon>
    </lineage>
</organism>
<comment type="similarity">
    <text evidence="1">Belongs to the ATP-dependent DNA ligase family.</text>
</comment>
<dbReference type="GO" id="GO:0005524">
    <property type="term" value="F:ATP binding"/>
    <property type="evidence" value="ECO:0007669"/>
    <property type="project" value="InterPro"/>
</dbReference>
<feature type="domain" description="ATP-dependent DNA ligase family profile" evidence="4">
    <location>
        <begin position="101"/>
        <end position="214"/>
    </location>
</feature>
<dbReference type="Proteomes" id="UP000546162">
    <property type="component" value="Unassembled WGS sequence"/>
</dbReference>
<dbReference type="InterPro" id="IPR050191">
    <property type="entry name" value="ATP-dep_DNA_ligase"/>
</dbReference>
<dbReference type="Gene3D" id="2.40.50.140">
    <property type="entry name" value="Nucleic acid-binding proteins"/>
    <property type="match status" value="1"/>
</dbReference>
<proteinExistence type="inferred from homology"/>
<dbReference type="EMBL" id="JACHNB010000001">
    <property type="protein sequence ID" value="MBB4742306.1"/>
    <property type="molecule type" value="Genomic_DNA"/>
</dbReference>
<dbReference type="InterPro" id="IPR012340">
    <property type="entry name" value="NA-bd_OB-fold"/>
</dbReference>
<dbReference type="GO" id="GO:0003910">
    <property type="term" value="F:DNA ligase (ATP) activity"/>
    <property type="evidence" value="ECO:0007669"/>
    <property type="project" value="UniProtKB-EC"/>
</dbReference>
<comment type="caution">
    <text evidence="5">The sequence shown here is derived from an EMBL/GenBank/DDBJ whole genome shotgun (WGS) entry which is preliminary data.</text>
</comment>
<dbReference type="PROSITE" id="PS50160">
    <property type="entry name" value="DNA_LIGASE_A3"/>
    <property type="match status" value="1"/>
</dbReference>
<evidence type="ECO:0000256" key="1">
    <source>
        <dbReference type="ARBA" id="ARBA00007572"/>
    </source>
</evidence>
<comment type="catalytic activity">
    <reaction evidence="3">
        <text>ATP + (deoxyribonucleotide)n-3'-hydroxyl + 5'-phospho-(deoxyribonucleotide)m = (deoxyribonucleotide)n+m + AMP + diphosphate.</text>
        <dbReference type="EC" id="6.5.1.1"/>
    </reaction>
</comment>
<name>A0A7W7M9W6_9ACTN</name>
<accession>A0A7W7M9W6</accession>
<protein>
    <submittedName>
        <fullName evidence="5">ATP-dependent DNA ligase</fullName>
    </submittedName>
</protein>
<keyword evidence="6" id="KW-1185">Reference proteome</keyword>
<evidence type="ECO:0000313" key="6">
    <source>
        <dbReference type="Proteomes" id="UP000546162"/>
    </source>
</evidence>
<evidence type="ECO:0000256" key="3">
    <source>
        <dbReference type="ARBA" id="ARBA00034003"/>
    </source>
</evidence>
<dbReference type="RefSeq" id="WP_185042692.1">
    <property type="nucleotide sequence ID" value="NZ_BAABFG010000005.1"/>
</dbReference>
<dbReference type="GO" id="GO:0006281">
    <property type="term" value="P:DNA repair"/>
    <property type="evidence" value="ECO:0007669"/>
    <property type="project" value="InterPro"/>
</dbReference>
<dbReference type="PANTHER" id="PTHR45674">
    <property type="entry name" value="DNA LIGASE 1/3 FAMILY MEMBER"/>
    <property type="match status" value="1"/>
</dbReference>
<dbReference type="PANTHER" id="PTHR45674:SF4">
    <property type="entry name" value="DNA LIGASE 1"/>
    <property type="match status" value="1"/>
</dbReference>
<evidence type="ECO:0000259" key="4">
    <source>
        <dbReference type="PROSITE" id="PS50160"/>
    </source>
</evidence>
<evidence type="ECO:0000313" key="5">
    <source>
        <dbReference type="EMBL" id="MBB4742306.1"/>
    </source>
</evidence>
<sequence length="315" mass="34830">MRAVPAAGLLAPHTRGTPQYEIKWDGWRCLAFCGDRIRLQSRQLNDLTGHFPEVVAALGAALLPDTVLDGELVVWDPASGRTSFTALQRRVRSAAAPPASYVVFDLLQVDGHELVDRPLLERRMLLEELCDGLAGITVCPATRDPDEARGWFDEYSAAGCEGIVIKDLTSRYRAGAPGWWKWKRRTTTEALVGGVVGSPRDPVALLLGRYAGDGTLRFVGRTVVLTAAQRAGLAPELRPAGTSWWPQPLPAAWTWKKPQAYEPVEPVVVEIAVDEAFEQGRWRHPVRYLRVRAELHPSQLPLWTPDGDLARPMGH</sequence>
<dbReference type="GO" id="GO:0006310">
    <property type="term" value="P:DNA recombination"/>
    <property type="evidence" value="ECO:0007669"/>
    <property type="project" value="InterPro"/>
</dbReference>
<keyword evidence="2 5" id="KW-0436">Ligase</keyword>
<reference evidence="5 6" key="1">
    <citation type="submission" date="2020-08" db="EMBL/GenBank/DDBJ databases">
        <title>Sequencing the genomes of 1000 actinobacteria strains.</title>
        <authorList>
            <person name="Klenk H.-P."/>
        </authorList>
    </citation>
    <scope>NUCLEOTIDE SEQUENCE [LARGE SCALE GENOMIC DNA]</scope>
    <source>
        <strain evidence="5 6">DSM 45809</strain>
    </source>
</reference>
<dbReference type="InterPro" id="IPR012310">
    <property type="entry name" value="DNA_ligase_ATP-dep_cent"/>
</dbReference>
<dbReference type="Gene3D" id="3.30.470.30">
    <property type="entry name" value="DNA ligase/mRNA capping enzyme"/>
    <property type="match status" value="1"/>
</dbReference>
<gene>
    <name evidence="5" type="ORF">BJY16_005765</name>
</gene>
<dbReference type="CDD" id="cd07905">
    <property type="entry name" value="Adenylation_DNA_ligase_LigC"/>
    <property type="match status" value="1"/>
</dbReference>
<dbReference type="Pfam" id="PF01068">
    <property type="entry name" value="DNA_ligase_A_M"/>
    <property type="match status" value="1"/>
</dbReference>